<dbReference type="OMA" id="KSSERGC"/>
<dbReference type="GeneID" id="25785443"/>
<dbReference type="PANTHER" id="PTHR33112:SF16">
    <property type="entry name" value="HETEROKARYON INCOMPATIBILITY DOMAIN-CONTAINING PROTEIN"/>
    <property type="match status" value="1"/>
</dbReference>
<dbReference type="OrthoDB" id="47007at2759"/>
<dbReference type="Proteomes" id="UP000005426">
    <property type="component" value="Unassembled WGS sequence"/>
</dbReference>
<dbReference type="KEGG" id="tatv:25785443"/>
<feature type="domain" description="Heterokaryon incompatibility" evidence="1">
    <location>
        <begin position="206"/>
        <end position="368"/>
    </location>
</feature>
<organism evidence="2 3">
    <name type="scientific">Hypocrea atroviridis (strain ATCC 20476 / IMI 206040)</name>
    <name type="common">Trichoderma atroviride</name>
    <dbReference type="NCBI Taxonomy" id="452589"/>
    <lineage>
        <taxon>Eukaryota</taxon>
        <taxon>Fungi</taxon>
        <taxon>Dikarya</taxon>
        <taxon>Ascomycota</taxon>
        <taxon>Pezizomycotina</taxon>
        <taxon>Sordariomycetes</taxon>
        <taxon>Hypocreomycetidae</taxon>
        <taxon>Hypocreales</taxon>
        <taxon>Hypocreaceae</taxon>
        <taxon>Trichoderma</taxon>
    </lineage>
</organism>
<proteinExistence type="predicted"/>
<dbReference type="AlphaFoldDB" id="G9NYE8"/>
<gene>
    <name evidence="2" type="ORF">TRIATDRAFT_79491</name>
</gene>
<dbReference type="Pfam" id="PF06985">
    <property type="entry name" value="HET"/>
    <property type="match status" value="1"/>
</dbReference>
<keyword evidence="3" id="KW-1185">Reference proteome</keyword>
<dbReference type="EMBL" id="ABDG02000025">
    <property type="protein sequence ID" value="EHK44461.1"/>
    <property type="molecule type" value="Genomic_DNA"/>
</dbReference>
<reference evidence="2 3" key="1">
    <citation type="journal article" date="2011" name="Genome Biol.">
        <title>Comparative genome sequence analysis underscores mycoparasitism as the ancestral life style of Trichoderma.</title>
        <authorList>
            <person name="Kubicek C.P."/>
            <person name="Herrera-Estrella A."/>
            <person name="Seidl-Seiboth V."/>
            <person name="Martinez D.A."/>
            <person name="Druzhinina I.S."/>
            <person name="Thon M."/>
            <person name="Zeilinger S."/>
            <person name="Casas-Flores S."/>
            <person name="Horwitz B.A."/>
            <person name="Mukherjee P.K."/>
            <person name="Mukherjee M."/>
            <person name="Kredics L."/>
            <person name="Alcaraz L.D."/>
            <person name="Aerts A."/>
            <person name="Antal Z."/>
            <person name="Atanasova L."/>
            <person name="Cervantes-Badillo M.G."/>
            <person name="Challacombe J."/>
            <person name="Chertkov O."/>
            <person name="McCluskey K."/>
            <person name="Coulpier F."/>
            <person name="Deshpande N."/>
            <person name="von Doehren H."/>
            <person name="Ebbole D.J."/>
            <person name="Esquivel-Naranjo E.U."/>
            <person name="Fekete E."/>
            <person name="Flipphi M."/>
            <person name="Glaser F."/>
            <person name="Gomez-Rodriguez E.Y."/>
            <person name="Gruber S."/>
            <person name="Han C."/>
            <person name="Henrissat B."/>
            <person name="Hermosa R."/>
            <person name="Hernandez-Onate M."/>
            <person name="Karaffa L."/>
            <person name="Kosti I."/>
            <person name="Le Crom S."/>
            <person name="Lindquist E."/>
            <person name="Lucas S."/>
            <person name="Luebeck M."/>
            <person name="Luebeck P.S."/>
            <person name="Margeot A."/>
            <person name="Metz B."/>
            <person name="Misra M."/>
            <person name="Nevalainen H."/>
            <person name="Omann M."/>
            <person name="Packer N."/>
            <person name="Perrone G."/>
            <person name="Uresti-Rivera E.E."/>
            <person name="Salamov A."/>
            <person name="Schmoll M."/>
            <person name="Seiboth B."/>
            <person name="Shapiro H."/>
            <person name="Sukno S."/>
            <person name="Tamayo-Ramos J.A."/>
            <person name="Tisch D."/>
            <person name="Wiest A."/>
            <person name="Wilkinson H.H."/>
            <person name="Zhang M."/>
            <person name="Coutinho P.M."/>
            <person name="Kenerley C.M."/>
            <person name="Monte E."/>
            <person name="Baker S.E."/>
            <person name="Grigoriev I.V."/>
        </authorList>
    </citation>
    <scope>NUCLEOTIDE SEQUENCE [LARGE SCALE GENOMIC DNA]</scope>
    <source>
        <strain evidence="3">ATCC 20476 / IMI 206040</strain>
    </source>
</reference>
<dbReference type="HOGENOM" id="CLU_002639_2_8_1"/>
<accession>G9NYE8</accession>
<evidence type="ECO:0000313" key="2">
    <source>
        <dbReference type="EMBL" id="EHK44461.1"/>
    </source>
</evidence>
<sequence>MLDFIKSMVRRDKQQWCGVCLFELNPTAKSLPSDVGERWEYAFAESDDREFRFTDLVKSSERGCSRCTAFIRAFKTLEIEFHEATWNPYVNSPGSPLLEITTADGTKQNLEICCSDASLDKPVLFADEPPSPHAALCRGYKLSRSTGDEKSLSQAAAWLAACRDSHGECQAYDATFVPTRLLYLGKEQADCQFLELVENLEHAVPYAALSHRWTQETPTKSLLATNMLDRKQNGMPLSSLPEMMQDAVSVLRRLGIEYVWIDCLCIVQDDKEDWKREASLMASIYKNADITIAASWCDKVGQRLFRDHSAPHESGVDVAEIGGQSIFIRRRKPHFSWMGDESYWFGQATTEDPELEWPTLTRGWVYQEQLLSRRMLHFTRNELVWECLEATQCECGWLDNNNVRHQGATGSYKRGTSDKSWVEVIKEYAKRPLTVATDRLPALGGIAKTTAVAKGYGTEEYLCGLWENELESTLFWYLTEPPRGPRPNPQIPTWSWASVDGDKECWQTSLEGIEFLGSDVKYASGSDPFLGDVVSGTLTLAGHVVPGIIHHGQDWTKTLEAMRDATDTSHLLISERGTDYGLHICGQFTTFNPDYSLDLPGNDYVSSSSQVFCLLFGRTTSSEMDPEDEGTAGEGTETVRANLLVLRRTSENPPRYERIGVNECSIELDTFLSQSERYQLTLV</sequence>
<dbReference type="eggNOG" id="ENOG502SICY">
    <property type="taxonomic scope" value="Eukaryota"/>
</dbReference>
<evidence type="ECO:0000259" key="1">
    <source>
        <dbReference type="Pfam" id="PF06985"/>
    </source>
</evidence>
<evidence type="ECO:0000313" key="3">
    <source>
        <dbReference type="Proteomes" id="UP000005426"/>
    </source>
</evidence>
<protein>
    <recommendedName>
        <fullName evidence="1">Heterokaryon incompatibility domain-containing protein</fullName>
    </recommendedName>
</protein>
<dbReference type="InterPro" id="IPR010730">
    <property type="entry name" value="HET"/>
</dbReference>
<comment type="caution">
    <text evidence="2">The sequence shown here is derived from an EMBL/GenBank/DDBJ whole genome shotgun (WGS) entry which is preliminary data.</text>
</comment>
<dbReference type="RefSeq" id="XP_013942647.1">
    <property type="nucleotide sequence ID" value="XM_014087172.1"/>
</dbReference>
<dbReference type="PANTHER" id="PTHR33112">
    <property type="entry name" value="DOMAIN PROTEIN, PUTATIVE-RELATED"/>
    <property type="match status" value="1"/>
</dbReference>
<name>G9NYE8_HYPAI</name>